<sequence>MAEIAPPPYVGSNVADHVDTKVTSSETEKVQQLSAELKSEATAILEDPSNKKLIQDSIETLCSQTLAARKAFEYISILLETFDARHFKTKGNKVIEPLRPAWETLRERYNALLDNSKSDAVAIKATCDDYKANVLSLLKENLSLKMKALKDEICEFQTRTEQAAKAAQGKSDSFDALRFDVKQCKAKIEAAFTDAAADPTGWGPTLQREIEELQQRIGEAQKYIEDCMLALKEAEGVTGVAEVLFGFLPFAATLVADATSASVNTENAANKQRELDGYRTSLAITQNKLAAVVEREQILAQLRTQLQLLNDMSNFTTIMNQLAALSTFWKATSGDLTSLTVHLETAYSDDTSIRTVKTTLGDELAGHIYLTLSEVLGKYISQMSMLDRSANPDFGRRHSWLEMSSGGVSIEFPDPAFHLPPRHFPTGPALHRHLYHFYLQVSNMVILSLK</sequence>
<dbReference type="AlphaFoldDB" id="A0AAD7N6U3"/>
<name>A0AAD7N6U3_9AGAR</name>
<reference evidence="1" key="1">
    <citation type="submission" date="2023-03" db="EMBL/GenBank/DDBJ databases">
        <title>Massive genome expansion in bonnet fungi (Mycena s.s.) driven by repeated elements and novel gene families across ecological guilds.</title>
        <authorList>
            <consortium name="Lawrence Berkeley National Laboratory"/>
            <person name="Harder C.B."/>
            <person name="Miyauchi S."/>
            <person name="Viragh M."/>
            <person name="Kuo A."/>
            <person name="Thoen E."/>
            <person name="Andreopoulos B."/>
            <person name="Lu D."/>
            <person name="Skrede I."/>
            <person name="Drula E."/>
            <person name="Henrissat B."/>
            <person name="Morin E."/>
            <person name="Kohler A."/>
            <person name="Barry K."/>
            <person name="LaButti K."/>
            <person name="Morin E."/>
            <person name="Salamov A."/>
            <person name="Lipzen A."/>
            <person name="Mereny Z."/>
            <person name="Hegedus B."/>
            <person name="Baldrian P."/>
            <person name="Stursova M."/>
            <person name="Weitz H."/>
            <person name="Taylor A."/>
            <person name="Grigoriev I.V."/>
            <person name="Nagy L.G."/>
            <person name="Martin F."/>
            <person name="Kauserud H."/>
        </authorList>
    </citation>
    <scope>NUCLEOTIDE SEQUENCE</scope>
    <source>
        <strain evidence="1">CBHHK188m</strain>
    </source>
</reference>
<evidence type="ECO:0000313" key="2">
    <source>
        <dbReference type="Proteomes" id="UP001215280"/>
    </source>
</evidence>
<dbReference type="Gene3D" id="1.20.1170.10">
    <property type="match status" value="1"/>
</dbReference>
<organism evidence="1 2">
    <name type="scientific">Mycena maculata</name>
    <dbReference type="NCBI Taxonomy" id="230809"/>
    <lineage>
        <taxon>Eukaryota</taxon>
        <taxon>Fungi</taxon>
        <taxon>Dikarya</taxon>
        <taxon>Basidiomycota</taxon>
        <taxon>Agaricomycotina</taxon>
        <taxon>Agaricomycetes</taxon>
        <taxon>Agaricomycetidae</taxon>
        <taxon>Agaricales</taxon>
        <taxon>Marasmiineae</taxon>
        <taxon>Mycenaceae</taxon>
        <taxon>Mycena</taxon>
    </lineage>
</organism>
<dbReference type="EMBL" id="JARJLG010000091">
    <property type="protein sequence ID" value="KAJ7748185.1"/>
    <property type="molecule type" value="Genomic_DNA"/>
</dbReference>
<gene>
    <name evidence="1" type="ORF">DFH07DRAFT_775806</name>
</gene>
<dbReference type="SUPFAM" id="SSF58100">
    <property type="entry name" value="Bacterial hemolysins"/>
    <property type="match status" value="1"/>
</dbReference>
<accession>A0AAD7N6U3</accession>
<dbReference type="Proteomes" id="UP001215280">
    <property type="component" value="Unassembled WGS sequence"/>
</dbReference>
<evidence type="ECO:0000313" key="1">
    <source>
        <dbReference type="EMBL" id="KAJ7748185.1"/>
    </source>
</evidence>
<proteinExistence type="predicted"/>
<protein>
    <submittedName>
        <fullName evidence="1">Uncharacterized protein</fullName>
    </submittedName>
</protein>
<keyword evidence="2" id="KW-1185">Reference proteome</keyword>
<comment type="caution">
    <text evidence="1">The sequence shown here is derived from an EMBL/GenBank/DDBJ whole genome shotgun (WGS) entry which is preliminary data.</text>
</comment>